<dbReference type="GO" id="GO:0005634">
    <property type="term" value="C:nucleus"/>
    <property type="evidence" value="ECO:0007669"/>
    <property type="project" value="TreeGrafter"/>
</dbReference>
<dbReference type="EnsemblMetazoa" id="OVOC9739.1">
    <property type="protein sequence ID" value="OVOC9739.1"/>
    <property type="gene ID" value="WBGene00246548"/>
</dbReference>
<evidence type="ECO:0000259" key="2">
    <source>
        <dbReference type="SMART" id="SM01233"/>
    </source>
</evidence>
<feature type="compositionally biased region" description="Basic and acidic residues" evidence="1">
    <location>
        <begin position="241"/>
        <end position="263"/>
    </location>
</feature>
<feature type="region of interest" description="Disordered" evidence="1">
    <location>
        <begin position="32"/>
        <end position="173"/>
    </location>
</feature>
<proteinExistence type="predicted"/>
<evidence type="ECO:0000313" key="3">
    <source>
        <dbReference type="EnsemblMetazoa" id="OVOC9739.1"/>
    </source>
</evidence>
<dbReference type="EMBL" id="CMVM020000291">
    <property type="status" value="NOT_ANNOTATED_CDS"/>
    <property type="molecule type" value="Genomic_DNA"/>
</dbReference>
<dbReference type="AlphaFoldDB" id="A0A8R1U328"/>
<feature type="compositionally biased region" description="Basic and acidic residues" evidence="1">
    <location>
        <begin position="84"/>
        <end position="103"/>
    </location>
</feature>
<sequence length="437" mass="48746">MVEYGVNVTNKFGFLSDDEVDDPEMIFRKAEALSKKEEKSASQKKADKNAAARKKKEITSATVMTAVARETEAKKPQLPVGGMKKNDFSKENKENRPDGERNRGRGRGRGGISRGRGFIQQSDNTRPTLDQNGERDIMAERFGEGRGRGRGRGNRGRLPFRGGRGGTRNFDGDQDHNMMDLQLELNGNGNIDQSGCERQNFTDFGIYRGSYRGGRGGFRGSDRDGERERPVFRGGRGRGGRQFERISGSDRTGVKSMDRKDGFGKGNWGTDQDEMNGQNEQMNDGTEGVMKEDDATSREKTQEELRLEAEAEARAKQLTLDEFKAQIASKRSEPHFNIRQAGEGANDKDFGKLIPLNKPIMEENSEEEIVVVRREPRTKRLDIEINFTDEQRGGRGGRVRDGFKGGRGSRGGRDNRNSKQVQSFEVSADAFPALGSQ</sequence>
<organism evidence="3 4">
    <name type="scientific">Onchocerca volvulus</name>
    <dbReference type="NCBI Taxonomy" id="6282"/>
    <lineage>
        <taxon>Eukaryota</taxon>
        <taxon>Metazoa</taxon>
        <taxon>Ecdysozoa</taxon>
        <taxon>Nematoda</taxon>
        <taxon>Chromadorea</taxon>
        <taxon>Rhabditida</taxon>
        <taxon>Spirurina</taxon>
        <taxon>Spiruromorpha</taxon>
        <taxon>Filarioidea</taxon>
        <taxon>Onchocercidae</taxon>
        <taxon>Onchocerca</taxon>
    </lineage>
</organism>
<feature type="compositionally biased region" description="Polar residues" evidence="1">
    <location>
        <begin position="119"/>
        <end position="131"/>
    </location>
</feature>
<protein>
    <submittedName>
        <fullName evidence="3">HABP4_PAI-RBP1 domain-containing protein</fullName>
    </submittedName>
</protein>
<feature type="domain" description="Hyaluronan/mRNA-binding protein" evidence="2">
    <location>
        <begin position="239"/>
        <end position="344"/>
    </location>
</feature>
<evidence type="ECO:0000256" key="1">
    <source>
        <dbReference type="SAM" id="MobiDB-lite"/>
    </source>
</evidence>
<dbReference type="SMART" id="SM01233">
    <property type="entry name" value="HABP4_PAI-RBP1"/>
    <property type="match status" value="1"/>
</dbReference>
<dbReference type="PANTHER" id="PTHR12299">
    <property type="entry name" value="HYALURONIC ACID-BINDING PROTEIN 4"/>
    <property type="match status" value="1"/>
</dbReference>
<accession>A0A8R1U328</accession>
<feature type="region of interest" description="Disordered" evidence="1">
    <location>
        <begin position="215"/>
        <end position="305"/>
    </location>
</feature>
<dbReference type="Pfam" id="PF04774">
    <property type="entry name" value="HABP4_PAI-RBP1"/>
    <property type="match status" value="1"/>
</dbReference>
<dbReference type="GO" id="GO:0003723">
    <property type="term" value="F:RNA binding"/>
    <property type="evidence" value="ECO:0007669"/>
    <property type="project" value="InterPro"/>
</dbReference>
<reference evidence="3" key="2">
    <citation type="submission" date="2022-06" db="UniProtKB">
        <authorList>
            <consortium name="EnsemblMetazoa"/>
        </authorList>
    </citation>
    <scope>IDENTIFICATION</scope>
</reference>
<feature type="compositionally biased region" description="Basic and acidic residues" evidence="1">
    <location>
        <begin position="387"/>
        <end position="404"/>
    </location>
</feature>
<keyword evidence="4" id="KW-1185">Reference proteome</keyword>
<feature type="region of interest" description="Disordered" evidence="1">
    <location>
        <begin position="387"/>
        <end position="437"/>
    </location>
</feature>
<evidence type="ECO:0000313" key="4">
    <source>
        <dbReference type="Proteomes" id="UP000024404"/>
    </source>
</evidence>
<dbReference type="InterPro" id="IPR006861">
    <property type="entry name" value="HABP4_PAIRBP1-bd"/>
</dbReference>
<feature type="compositionally biased region" description="Polar residues" evidence="1">
    <location>
        <begin position="275"/>
        <end position="284"/>
    </location>
</feature>
<name>A0A8R1U328_ONCVO</name>
<dbReference type="InterPro" id="IPR039764">
    <property type="entry name" value="HABP4/SERBP1-like"/>
</dbReference>
<dbReference type="GO" id="GO:0005737">
    <property type="term" value="C:cytoplasm"/>
    <property type="evidence" value="ECO:0007669"/>
    <property type="project" value="TreeGrafter"/>
</dbReference>
<dbReference type="Proteomes" id="UP000024404">
    <property type="component" value="Unassembled WGS sequence"/>
</dbReference>
<dbReference type="PANTHER" id="PTHR12299:SF17">
    <property type="entry name" value="AT19571P-RELATED"/>
    <property type="match status" value="1"/>
</dbReference>
<feature type="compositionally biased region" description="Basic and acidic residues" evidence="1">
    <location>
        <begin position="289"/>
        <end position="305"/>
    </location>
</feature>
<feature type="compositionally biased region" description="Basic and acidic residues" evidence="1">
    <location>
        <begin position="132"/>
        <end position="147"/>
    </location>
</feature>
<feature type="compositionally biased region" description="Basic and acidic residues" evidence="1">
    <location>
        <begin position="220"/>
        <end position="231"/>
    </location>
</feature>
<dbReference type="OMA" id="EEMNGFQ"/>
<reference evidence="4" key="1">
    <citation type="submission" date="2013-10" db="EMBL/GenBank/DDBJ databases">
        <title>Genome sequencing of Onchocerca volvulus.</title>
        <authorList>
            <person name="Cotton J."/>
            <person name="Tsai J."/>
            <person name="Stanley E."/>
            <person name="Tracey A."/>
            <person name="Holroyd N."/>
            <person name="Lustigman S."/>
            <person name="Berriman M."/>
        </authorList>
    </citation>
    <scope>NUCLEOTIDE SEQUENCE</scope>
</reference>
<feature type="compositionally biased region" description="Basic and acidic residues" evidence="1">
    <location>
        <begin position="32"/>
        <end position="50"/>
    </location>
</feature>